<gene>
    <name evidence="3" type="ORF">MGAL_10B056101</name>
</gene>
<keyword evidence="2" id="KW-0472">Membrane</keyword>
<organism evidence="3 4">
    <name type="scientific">Mytilus galloprovincialis</name>
    <name type="common">Mediterranean mussel</name>
    <dbReference type="NCBI Taxonomy" id="29158"/>
    <lineage>
        <taxon>Eukaryota</taxon>
        <taxon>Metazoa</taxon>
        <taxon>Spiralia</taxon>
        <taxon>Lophotrochozoa</taxon>
        <taxon>Mollusca</taxon>
        <taxon>Bivalvia</taxon>
        <taxon>Autobranchia</taxon>
        <taxon>Pteriomorphia</taxon>
        <taxon>Mytilida</taxon>
        <taxon>Mytiloidea</taxon>
        <taxon>Mytilidae</taxon>
        <taxon>Mytilinae</taxon>
        <taxon>Mytilus</taxon>
    </lineage>
</organism>
<dbReference type="OrthoDB" id="6156570at2759"/>
<proteinExistence type="predicted"/>
<keyword evidence="4" id="KW-1185">Reference proteome</keyword>
<reference evidence="3" key="1">
    <citation type="submission" date="2018-11" db="EMBL/GenBank/DDBJ databases">
        <authorList>
            <person name="Alioto T."/>
            <person name="Alioto T."/>
        </authorList>
    </citation>
    <scope>NUCLEOTIDE SEQUENCE</scope>
</reference>
<evidence type="ECO:0000256" key="1">
    <source>
        <dbReference type="SAM" id="MobiDB-lite"/>
    </source>
</evidence>
<dbReference type="EMBL" id="UYJE01000198">
    <property type="protein sequence ID" value="VDH91084.1"/>
    <property type="molecule type" value="Genomic_DNA"/>
</dbReference>
<feature type="transmembrane region" description="Helical" evidence="2">
    <location>
        <begin position="59"/>
        <end position="81"/>
    </location>
</feature>
<name>A0A8B6BJ91_MYTGA</name>
<sequence>MTETTKIEEKTKKSSGDDDENINEAFIPDESEKTDGLSKSNNRSRLIMLIAYFKDNSRWLLPIVLLSTLLIISISFNIHLFCKQKQSCITMETCQNITRPQMLLEPNDYNCSRKLARNGNANERILNLELWKEKVKIVVQLPTNFILHKFSYDDDTEIVLCKKDKNHYCISCNKTYNNNCSVIHKNPENNTITYIPEAGDRMVTYEIPTNCIDQRAVLEWIQPQKSKSPKLK</sequence>
<keyword evidence="2" id="KW-1133">Transmembrane helix</keyword>
<keyword evidence="2" id="KW-0812">Transmembrane</keyword>
<comment type="caution">
    <text evidence="3">The sequence shown here is derived from an EMBL/GenBank/DDBJ whole genome shotgun (WGS) entry which is preliminary data.</text>
</comment>
<dbReference type="Proteomes" id="UP000596742">
    <property type="component" value="Unassembled WGS sequence"/>
</dbReference>
<dbReference type="AlphaFoldDB" id="A0A8B6BJ91"/>
<feature type="region of interest" description="Disordered" evidence="1">
    <location>
        <begin position="1"/>
        <end position="38"/>
    </location>
</feature>
<feature type="compositionally biased region" description="Basic and acidic residues" evidence="1">
    <location>
        <begin position="1"/>
        <end position="16"/>
    </location>
</feature>
<accession>A0A8B6BJ91</accession>
<evidence type="ECO:0000313" key="4">
    <source>
        <dbReference type="Proteomes" id="UP000596742"/>
    </source>
</evidence>
<evidence type="ECO:0000313" key="3">
    <source>
        <dbReference type="EMBL" id="VDH91084.1"/>
    </source>
</evidence>
<protein>
    <submittedName>
        <fullName evidence="3">Uncharacterized protein</fullName>
    </submittedName>
</protein>
<evidence type="ECO:0000256" key="2">
    <source>
        <dbReference type="SAM" id="Phobius"/>
    </source>
</evidence>